<gene>
    <name evidence="8" type="ordered locus">Palpr_2307</name>
</gene>
<proteinExistence type="predicted"/>
<sequence length="186" mass="21542">MNEIGEKIKELRRKKGLSQEELAEQAGINLRTIQRIENNESEPRGNTMHLICKVLDIHAEDILDYGKQTDNSFMVYFHLSVLSVFVIPLGNIILPMILWLTKKDKVIGLKESGANLLNYQIIWTVCSFLAMFQWAFSKIMHFHVRNIWIEIALGLYALNLILPIYFAIVSRKGNGRKYPSIIRLIR</sequence>
<dbReference type="InterPro" id="IPR019109">
    <property type="entry name" value="MamF_MmsF"/>
</dbReference>
<dbReference type="InterPro" id="IPR001387">
    <property type="entry name" value="Cro/C1-type_HTH"/>
</dbReference>
<dbReference type="SUPFAM" id="SSF47413">
    <property type="entry name" value="lambda repressor-like DNA-binding domains"/>
    <property type="match status" value="1"/>
</dbReference>
<evidence type="ECO:0000256" key="1">
    <source>
        <dbReference type="ARBA" id="ARBA00004141"/>
    </source>
</evidence>
<reference evidence="8 9" key="2">
    <citation type="journal article" date="2011" name="Stand. Genomic Sci.">
        <title>Complete genome sequence of Paludibacter propionicigenes type strain (WB4).</title>
        <authorList>
            <person name="Gronow S."/>
            <person name="Munk C."/>
            <person name="Lapidus A."/>
            <person name="Nolan M."/>
            <person name="Lucas S."/>
            <person name="Hammon N."/>
            <person name="Deshpande S."/>
            <person name="Cheng J.F."/>
            <person name="Tapia R."/>
            <person name="Han C."/>
            <person name="Goodwin L."/>
            <person name="Pitluck S."/>
            <person name="Liolios K."/>
            <person name="Ivanova N."/>
            <person name="Mavromatis K."/>
            <person name="Mikhailova N."/>
            <person name="Pati A."/>
            <person name="Chen A."/>
            <person name="Palaniappan K."/>
            <person name="Land M."/>
            <person name="Hauser L."/>
            <person name="Chang Y.J."/>
            <person name="Jeffries C.D."/>
            <person name="Brambilla E."/>
            <person name="Rohde M."/>
            <person name="Goker M."/>
            <person name="Detter J.C."/>
            <person name="Woyke T."/>
            <person name="Bristow J."/>
            <person name="Eisen J.A."/>
            <person name="Markowitz V."/>
            <person name="Hugenholtz P."/>
            <person name="Kyrpides N.C."/>
            <person name="Klenk H.P."/>
        </authorList>
    </citation>
    <scope>NUCLEOTIDE SEQUENCE [LARGE SCALE GENOMIC DNA]</scope>
    <source>
        <strain evidence="9">DSM 17365 / JCM 13257 / WB4</strain>
    </source>
</reference>
<evidence type="ECO:0000256" key="4">
    <source>
        <dbReference type="ARBA" id="ARBA00023125"/>
    </source>
</evidence>
<keyword evidence="5 6" id="KW-0472">Membrane</keyword>
<dbReference type="EMBL" id="CP002345">
    <property type="protein sequence ID" value="ADQ80443.1"/>
    <property type="molecule type" value="Genomic_DNA"/>
</dbReference>
<reference key="1">
    <citation type="submission" date="2010-11" db="EMBL/GenBank/DDBJ databases">
        <title>The complete genome of Paludibacter propionicigenes DSM 17365.</title>
        <authorList>
            <consortium name="US DOE Joint Genome Institute (JGI-PGF)"/>
            <person name="Lucas S."/>
            <person name="Copeland A."/>
            <person name="Lapidus A."/>
            <person name="Bruce D."/>
            <person name="Goodwin L."/>
            <person name="Pitluck S."/>
            <person name="Kyrpides N."/>
            <person name="Mavromatis K."/>
            <person name="Ivanova N."/>
            <person name="Munk A.C."/>
            <person name="Brettin T."/>
            <person name="Detter J.C."/>
            <person name="Han C."/>
            <person name="Tapia R."/>
            <person name="Land M."/>
            <person name="Hauser L."/>
            <person name="Markowitz V."/>
            <person name="Cheng J.-F."/>
            <person name="Hugenholtz P."/>
            <person name="Woyke T."/>
            <person name="Wu D."/>
            <person name="Gronow S."/>
            <person name="Wellnitz S."/>
            <person name="Brambilla E."/>
            <person name="Klenk H.-P."/>
            <person name="Eisen J.A."/>
        </authorList>
    </citation>
    <scope>NUCLEOTIDE SEQUENCE</scope>
    <source>
        <strain>WB4</strain>
    </source>
</reference>
<feature type="transmembrane region" description="Helical" evidence="6">
    <location>
        <begin position="75"/>
        <end position="101"/>
    </location>
</feature>
<organism evidence="8 9">
    <name type="scientific">Paludibacter propionicigenes (strain DSM 17365 / JCM 13257 / WB4)</name>
    <dbReference type="NCBI Taxonomy" id="694427"/>
    <lineage>
        <taxon>Bacteria</taxon>
        <taxon>Pseudomonadati</taxon>
        <taxon>Bacteroidota</taxon>
        <taxon>Bacteroidia</taxon>
        <taxon>Bacteroidales</taxon>
        <taxon>Paludibacteraceae</taxon>
        <taxon>Paludibacter</taxon>
    </lineage>
</organism>
<comment type="subcellular location">
    <subcellularLocation>
        <location evidence="1">Membrane</location>
        <topology evidence="1">Multi-pass membrane protein</topology>
    </subcellularLocation>
</comment>
<dbReference type="PANTHER" id="PTHR46558:SF4">
    <property type="entry name" value="DNA-BIDING PHAGE PROTEIN"/>
    <property type="match status" value="1"/>
</dbReference>
<evidence type="ECO:0000256" key="6">
    <source>
        <dbReference type="SAM" id="Phobius"/>
    </source>
</evidence>
<feature type="domain" description="HTH cro/C1-type" evidence="7">
    <location>
        <begin position="8"/>
        <end position="62"/>
    </location>
</feature>
<dbReference type="PANTHER" id="PTHR46558">
    <property type="entry name" value="TRACRIPTIONAL REGULATORY PROTEIN-RELATED-RELATED"/>
    <property type="match status" value="1"/>
</dbReference>
<evidence type="ECO:0000313" key="8">
    <source>
        <dbReference type="EMBL" id="ADQ80443.1"/>
    </source>
</evidence>
<dbReference type="Pfam" id="PF09685">
    <property type="entry name" value="MamF_MmsF"/>
    <property type="match status" value="1"/>
</dbReference>
<dbReference type="GO" id="GO:0003677">
    <property type="term" value="F:DNA binding"/>
    <property type="evidence" value="ECO:0007669"/>
    <property type="project" value="UniProtKB-KW"/>
</dbReference>
<dbReference type="eggNOG" id="COG3296">
    <property type="taxonomic scope" value="Bacteria"/>
</dbReference>
<dbReference type="InterPro" id="IPR010982">
    <property type="entry name" value="Lambda_DNA-bd_dom_sf"/>
</dbReference>
<evidence type="ECO:0000259" key="7">
    <source>
        <dbReference type="PROSITE" id="PS50943"/>
    </source>
</evidence>
<dbReference type="STRING" id="694427.Palpr_2307"/>
<dbReference type="eggNOG" id="COG1476">
    <property type="taxonomic scope" value="Bacteria"/>
</dbReference>
<dbReference type="RefSeq" id="WP_013445812.1">
    <property type="nucleotide sequence ID" value="NC_014734.1"/>
</dbReference>
<dbReference type="PROSITE" id="PS50943">
    <property type="entry name" value="HTH_CROC1"/>
    <property type="match status" value="1"/>
</dbReference>
<evidence type="ECO:0000313" key="9">
    <source>
        <dbReference type="Proteomes" id="UP000008718"/>
    </source>
</evidence>
<dbReference type="OrthoDB" id="7865033at2"/>
<accession>E4T6U9</accession>
<feature type="transmembrane region" description="Helical" evidence="6">
    <location>
        <begin position="113"/>
        <end position="135"/>
    </location>
</feature>
<dbReference type="Gene3D" id="1.10.260.40">
    <property type="entry name" value="lambda repressor-like DNA-binding domains"/>
    <property type="match status" value="1"/>
</dbReference>
<dbReference type="AlphaFoldDB" id="E4T6U9"/>
<keyword evidence="9" id="KW-1185">Reference proteome</keyword>
<keyword evidence="3 6" id="KW-1133">Transmembrane helix</keyword>
<keyword evidence="4" id="KW-0238">DNA-binding</keyword>
<name>E4T6U9_PALPW</name>
<dbReference type="SMART" id="SM00530">
    <property type="entry name" value="HTH_XRE"/>
    <property type="match status" value="1"/>
</dbReference>
<dbReference type="CDD" id="cd00093">
    <property type="entry name" value="HTH_XRE"/>
    <property type="match status" value="1"/>
</dbReference>
<dbReference type="HOGENOM" id="CLU_099806_1_0_10"/>
<dbReference type="Proteomes" id="UP000008718">
    <property type="component" value="Chromosome"/>
</dbReference>
<feature type="transmembrane region" description="Helical" evidence="6">
    <location>
        <begin position="147"/>
        <end position="168"/>
    </location>
</feature>
<evidence type="ECO:0000256" key="2">
    <source>
        <dbReference type="ARBA" id="ARBA00022692"/>
    </source>
</evidence>
<protein>
    <submittedName>
        <fullName evidence="8">Helix-turn-helix domain protein</fullName>
    </submittedName>
</protein>
<evidence type="ECO:0000256" key="3">
    <source>
        <dbReference type="ARBA" id="ARBA00022989"/>
    </source>
</evidence>
<dbReference type="KEGG" id="ppn:Palpr_2307"/>
<evidence type="ECO:0000256" key="5">
    <source>
        <dbReference type="ARBA" id="ARBA00023136"/>
    </source>
</evidence>
<keyword evidence="2 6" id="KW-0812">Transmembrane</keyword>
<dbReference type="Pfam" id="PF01381">
    <property type="entry name" value="HTH_3"/>
    <property type="match status" value="1"/>
</dbReference>